<dbReference type="InterPro" id="IPR003593">
    <property type="entry name" value="AAA+_ATPase"/>
</dbReference>
<dbReference type="Pfam" id="PF23563">
    <property type="entry name" value="TRIP13_N"/>
    <property type="match status" value="1"/>
</dbReference>
<dbReference type="SMART" id="SM00382">
    <property type="entry name" value="AAA"/>
    <property type="match status" value="1"/>
</dbReference>
<proteinExistence type="inferred from homology"/>
<dbReference type="GO" id="GO:0016887">
    <property type="term" value="F:ATP hydrolysis activity"/>
    <property type="evidence" value="ECO:0007669"/>
    <property type="project" value="InterPro"/>
</dbReference>
<dbReference type="PROSITE" id="PS00674">
    <property type="entry name" value="AAA"/>
    <property type="match status" value="1"/>
</dbReference>
<evidence type="ECO:0000313" key="13">
    <source>
        <dbReference type="RefSeq" id="XP_022099591.1"/>
    </source>
</evidence>
<dbReference type="InterPro" id="IPR027417">
    <property type="entry name" value="P-loop_NTPase"/>
</dbReference>
<evidence type="ECO:0000256" key="8">
    <source>
        <dbReference type="ARBA" id="ARBA00023254"/>
    </source>
</evidence>
<protein>
    <recommendedName>
        <fullName evidence="2">Pachytene checkpoint protein 2 homolog</fullName>
    </recommendedName>
</protein>
<dbReference type="Gene3D" id="3.40.50.300">
    <property type="entry name" value="P-loop containing nucleotide triphosphate hydrolases"/>
    <property type="match status" value="1"/>
</dbReference>
<dbReference type="KEGG" id="aplc:110984082"/>
<dbReference type="InterPro" id="IPR044539">
    <property type="entry name" value="Pch2-like"/>
</dbReference>
<dbReference type="RefSeq" id="XP_022099590.1">
    <property type="nucleotide sequence ID" value="XM_022243898.1"/>
</dbReference>
<gene>
    <name evidence="12 13" type="primary">LOC110984082</name>
</gene>
<dbReference type="InterPro" id="IPR003960">
    <property type="entry name" value="ATPase_AAA_CS"/>
</dbReference>
<dbReference type="GO" id="GO:0042802">
    <property type="term" value="F:identical protein binding"/>
    <property type="evidence" value="ECO:0007669"/>
    <property type="project" value="UniProtKB-ARBA"/>
</dbReference>
<keyword evidence="5 9" id="KW-0067">ATP-binding</keyword>
<dbReference type="InterPro" id="IPR058249">
    <property type="entry name" value="Pch2_C"/>
</dbReference>
<dbReference type="CDD" id="cd19508">
    <property type="entry name" value="RecA-like_Pch2-like"/>
    <property type="match status" value="1"/>
</dbReference>
<dbReference type="Pfam" id="PF23242">
    <property type="entry name" value="AAA_lid_TRIP13_C"/>
    <property type="match status" value="1"/>
</dbReference>
<dbReference type="SUPFAM" id="SSF52540">
    <property type="entry name" value="P-loop containing nucleoside triphosphate hydrolases"/>
    <property type="match status" value="1"/>
</dbReference>
<evidence type="ECO:0000256" key="4">
    <source>
        <dbReference type="ARBA" id="ARBA00022782"/>
    </source>
</evidence>
<dbReference type="GO" id="GO:0005694">
    <property type="term" value="C:chromosome"/>
    <property type="evidence" value="ECO:0007669"/>
    <property type="project" value="TreeGrafter"/>
</dbReference>
<accession>A0A8B7Z480</accession>
<keyword evidence="3 9" id="KW-0547">Nucleotide-binding</keyword>
<dbReference type="Pfam" id="PF00004">
    <property type="entry name" value="AAA"/>
    <property type="match status" value="1"/>
</dbReference>
<evidence type="ECO:0000256" key="2">
    <source>
        <dbReference type="ARBA" id="ARBA00022364"/>
    </source>
</evidence>
<dbReference type="GO" id="GO:0005634">
    <property type="term" value="C:nucleus"/>
    <property type="evidence" value="ECO:0007669"/>
    <property type="project" value="TreeGrafter"/>
</dbReference>
<dbReference type="CTD" id="9319"/>
<dbReference type="GO" id="GO:0007131">
    <property type="term" value="P:reciprocal meiotic recombination"/>
    <property type="evidence" value="ECO:0007669"/>
    <property type="project" value="TreeGrafter"/>
</dbReference>
<organism evidence="11 12">
    <name type="scientific">Acanthaster planci</name>
    <name type="common">Crown-of-thorns starfish</name>
    <dbReference type="NCBI Taxonomy" id="133434"/>
    <lineage>
        <taxon>Eukaryota</taxon>
        <taxon>Metazoa</taxon>
        <taxon>Echinodermata</taxon>
        <taxon>Eleutherozoa</taxon>
        <taxon>Asterozoa</taxon>
        <taxon>Asteroidea</taxon>
        <taxon>Valvatacea</taxon>
        <taxon>Valvatida</taxon>
        <taxon>Acanthasteridae</taxon>
        <taxon>Acanthaster</taxon>
    </lineage>
</organism>
<evidence type="ECO:0000313" key="12">
    <source>
        <dbReference type="RefSeq" id="XP_022099590.1"/>
    </source>
</evidence>
<reference evidence="12 13" key="1">
    <citation type="submission" date="2025-04" db="UniProtKB">
        <authorList>
            <consortium name="RefSeq"/>
        </authorList>
    </citation>
    <scope>IDENTIFICATION</scope>
</reference>
<dbReference type="RefSeq" id="XP_022099591.1">
    <property type="nucleotide sequence ID" value="XM_022243899.1"/>
</dbReference>
<name>A0A8B7Z480_ACAPL</name>
<dbReference type="FunFam" id="3.40.50.300:FF:000662">
    <property type="entry name" value="Pachytene checkpoint protein 2 homolog"/>
    <property type="match status" value="1"/>
</dbReference>
<dbReference type="Proteomes" id="UP000694845">
    <property type="component" value="Unplaced"/>
</dbReference>
<dbReference type="InterPro" id="IPR003959">
    <property type="entry name" value="ATPase_AAA_core"/>
</dbReference>
<dbReference type="OMA" id="NVCDSVQ"/>
<keyword evidence="7" id="KW-0896">Oogenesis</keyword>
<evidence type="ECO:0000256" key="9">
    <source>
        <dbReference type="RuleBase" id="RU003651"/>
    </source>
</evidence>
<dbReference type="PANTHER" id="PTHR45991:SF1">
    <property type="entry name" value="PACHYTENE CHECKPOINT PROTEIN 2 HOMOLOG"/>
    <property type="match status" value="1"/>
</dbReference>
<dbReference type="GO" id="GO:0007283">
    <property type="term" value="P:spermatogenesis"/>
    <property type="evidence" value="ECO:0007669"/>
    <property type="project" value="UniProtKB-KW"/>
</dbReference>
<evidence type="ECO:0000256" key="6">
    <source>
        <dbReference type="ARBA" id="ARBA00022871"/>
    </source>
</evidence>
<dbReference type="AlphaFoldDB" id="A0A8B7Z480"/>
<dbReference type="PANTHER" id="PTHR45991">
    <property type="entry name" value="PACHYTENE CHECKPOINT PROTEIN 2"/>
    <property type="match status" value="1"/>
</dbReference>
<sequence length="439" mass="49241">MNCHVVLHKLQDMYRVTDLEDALPVTPTKSVHVEICQSPCSTVHRESIKDHVTKLLHRQRVSYGDMTLTEFDDPYLKEHVKWVAICDTELDVSGKQAIDLCQSELHLHVFQLSNEGPGMEELADEEIAAASHWLLPAADFEGIWDSLVFDSCVKSSLLHYATTTLLFSDCKVDPNIISWNRVVLLHGPPGTGKTSLCKALAQKLCIRLSDRYSYGQLIEINSHSLFSKWFSESGKLVMKMFQKIQELIDDQDALVCVLIDEVESLTAARKSSLNGTEPSDAIRVVNALLTQIDQIKRHPNVLILTTSNVTEAIDLAFVDRADIKQYIGPPSPSACFKIYHSCINELMRARIISPAQQLLDLRALEVMRFIENDATKLSLKLKEIACKSEGLSGRTLRKLPFLAHALFVKANPVSLEDYLAALSGAVDKQFEERQLLKDT</sequence>
<keyword evidence="11" id="KW-1185">Reference proteome</keyword>
<dbReference type="GO" id="GO:0005524">
    <property type="term" value="F:ATP binding"/>
    <property type="evidence" value="ECO:0007669"/>
    <property type="project" value="UniProtKB-KW"/>
</dbReference>
<dbReference type="GeneID" id="110984082"/>
<keyword evidence="8" id="KW-0469">Meiosis</keyword>
<dbReference type="GO" id="GO:0051598">
    <property type="term" value="P:meiotic recombination checkpoint signaling"/>
    <property type="evidence" value="ECO:0007669"/>
    <property type="project" value="TreeGrafter"/>
</dbReference>
<dbReference type="GO" id="GO:0048477">
    <property type="term" value="P:oogenesis"/>
    <property type="evidence" value="ECO:0007669"/>
    <property type="project" value="UniProtKB-KW"/>
</dbReference>
<evidence type="ECO:0000256" key="7">
    <source>
        <dbReference type="ARBA" id="ARBA00022943"/>
    </source>
</evidence>
<keyword evidence="4" id="KW-0221">Differentiation</keyword>
<evidence type="ECO:0000313" key="11">
    <source>
        <dbReference type="Proteomes" id="UP000694845"/>
    </source>
</evidence>
<evidence type="ECO:0000256" key="3">
    <source>
        <dbReference type="ARBA" id="ARBA00022741"/>
    </source>
</evidence>
<evidence type="ECO:0000256" key="5">
    <source>
        <dbReference type="ARBA" id="ARBA00022840"/>
    </source>
</evidence>
<evidence type="ECO:0000256" key="1">
    <source>
        <dbReference type="ARBA" id="ARBA00007271"/>
    </source>
</evidence>
<keyword evidence="6" id="KW-0744">Spermatogenesis</keyword>
<feature type="domain" description="AAA+ ATPase" evidence="10">
    <location>
        <begin position="179"/>
        <end position="331"/>
    </location>
</feature>
<evidence type="ECO:0000259" key="10">
    <source>
        <dbReference type="SMART" id="SM00382"/>
    </source>
</evidence>
<comment type="similarity">
    <text evidence="1">Belongs to the AAA ATPase family. PCH2 subfamily.</text>
</comment>
<dbReference type="OrthoDB" id="10042665at2759"/>